<evidence type="ECO:0000313" key="2">
    <source>
        <dbReference type="EMBL" id="SCO86378.1"/>
    </source>
</evidence>
<reference evidence="3" key="1">
    <citation type="submission" date="2016-09" db="EMBL/GenBank/DDBJ databases">
        <authorList>
            <person name="Guldener U."/>
        </authorList>
    </citation>
    <scope>NUCLEOTIDE SEQUENCE [LARGE SCALE GENOMIC DNA]</scope>
    <source>
        <strain evidence="3">V64-1</strain>
    </source>
</reference>
<protein>
    <recommendedName>
        <fullName evidence="1">DUF7587 domain-containing protein</fullName>
    </recommendedName>
</protein>
<dbReference type="VEuPathDB" id="FungiDB:FOMG_10922"/>
<dbReference type="Pfam" id="PF24494">
    <property type="entry name" value="DUF7587"/>
    <property type="match status" value="1"/>
</dbReference>
<dbReference type="InterPro" id="IPR056009">
    <property type="entry name" value="DUF7587"/>
</dbReference>
<accession>A0A2H3TCB0</accession>
<sequence>MNDHEKNATAEVGDIANRIDALKITGKKRRQPRKSLKESLHSYDEAADALSEHAANVVKLLRAGGLFNEEDAESICTVQTRAIELGRVARLLNDSATQAVVRQVVSLGDKTFFNVDGLLQHFEKPIEKIAQGKIQGAQSGDILWKTAEECYHQATRPSGDLNLEDYLATSEVVEREEKKEDWIKFWIQSLCNCPGGPTIFQPENFVFSDSVNKPPKHMPRYLFRAYDDNSTGRNDKDVIASILSQCSEANSHGIDIFSMDYKEASQMLHQHLDKGPFRSNVTDNLVSWSSSLMFVIQYANWRFCNPRFSHPVDICICAVDTSQFPRGQFARDKWLLNSFKDAELSDQENNFRDLRLNKSEYDNGEYLSQGVLHIEKRSCTLSLRHLKNAGLWDLYPEFNVNDVENDADVRVQWTKYVKLLRCLWHSTRTTTKANVQCALDIARKCFPGFDQDDMALLLLSFCERKLHRENPSFQNPFADLLPPVAIEDIDYKEPAEVDRYSTLRKRLSELREASGERGMKLFDQLYGLEDTEEN</sequence>
<evidence type="ECO:0000259" key="1">
    <source>
        <dbReference type="Pfam" id="PF24494"/>
    </source>
</evidence>
<evidence type="ECO:0000313" key="3">
    <source>
        <dbReference type="Proteomes" id="UP000219369"/>
    </source>
</evidence>
<dbReference type="OrthoDB" id="4152607at2759"/>
<dbReference type="AlphaFoldDB" id="A0A2H3TCB0"/>
<dbReference type="Proteomes" id="UP000219369">
    <property type="component" value="Unassembled WGS sequence"/>
</dbReference>
<dbReference type="VEuPathDB" id="FungiDB:HZS61_014973"/>
<organism evidence="2 3">
    <name type="scientific">Fusarium oxysporum</name>
    <name type="common">Fusarium vascular wilt</name>
    <dbReference type="NCBI Taxonomy" id="5507"/>
    <lineage>
        <taxon>Eukaryota</taxon>
        <taxon>Fungi</taxon>
        <taxon>Dikarya</taxon>
        <taxon>Ascomycota</taxon>
        <taxon>Pezizomycotina</taxon>
        <taxon>Sordariomycetes</taxon>
        <taxon>Hypocreomycetidae</taxon>
        <taxon>Hypocreales</taxon>
        <taxon>Nectriaceae</taxon>
        <taxon>Fusarium</taxon>
        <taxon>Fusarium oxysporum species complex</taxon>
    </lineage>
</organism>
<proteinExistence type="predicted"/>
<feature type="domain" description="DUF7587" evidence="1">
    <location>
        <begin position="218"/>
        <end position="340"/>
    </location>
</feature>
<name>A0A2H3TCB0_FUSOX</name>
<dbReference type="VEuPathDB" id="FungiDB:FOZG_09281"/>
<dbReference type="VEuPathDB" id="FungiDB:FOXG_02850"/>
<dbReference type="EMBL" id="FMJY01000006">
    <property type="protein sequence ID" value="SCO86378.1"/>
    <property type="molecule type" value="Genomic_DNA"/>
</dbReference>
<gene>
    <name evidence="2" type="ORF">FRV6_10505</name>
</gene>
<dbReference type="VEuPathDB" id="FungiDB:FOC1_g10015186"/>
<dbReference type="VEuPathDB" id="FungiDB:FOIG_01805"/>